<dbReference type="EMBL" id="UGHD01000002">
    <property type="protein sequence ID" value="STO58066.1"/>
    <property type="molecule type" value="Genomic_DNA"/>
</dbReference>
<gene>
    <name evidence="1" type="ORF">NCTC11645_02481</name>
</gene>
<protein>
    <submittedName>
        <fullName evidence="1">Deoxyribodipyrimidine photo-lyase-related protein</fullName>
    </submittedName>
</protein>
<dbReference type="STRING" id="673.AL542_14050"/>
<dbReference type="InterPro" id="IPR036134">
    <property type="entry name" value="Crypto/Photolyase_FAD-like_sf"/>
</dbReference>
<dbReference type="Gene3D" id="1.25.40.80">
    <property type="match status" value="1"/>
</dbReference>
<name>A0A377HPJ8_GRIHO</name>
<dbReference type="InterPro" id="IPR052551">
    <property type="entry name" value="UV-DNA_repair_photolyase"/>
</dbReference>
<dbReference type="Gene3D" id="1.10.10.1710">
    <property type="entry name" value="Deoxyribodipyrimidine photolyase-related"/>
    <property type="match status" value="1"/>
</dbReference>
<keyword evidence="1" id="KW-0456">Lyase</keyword>
<dbReference type="Proteomes" id="UP000254512">
    <property type="component" value="Unassembled WGS sequence"/>
</dbReference>
<dbReference type="Gene3D" id="1.10.579.10">
    <property type="entry name" value="DNA Cyclobutane Dipyrimidine Photolyase, subunit A, domain 3"/>
    <property type="match status" value="1"/>
</dbReference>
<dbReference type="SUPFAM" id="SSF48173">
    <property type="entry name" value="Cryptochrome/photolyase FAD-binding domain"/>
    <property type="match status" value="1"/>
</dbReference>
<dbReference type="PANTHER" id="PTHR38657:SF1">
    <property type="entry name" value="SLR1343 PROTEIN"/>
    <property type="match status" value="1"/>
</dbReference>
<dbReference type="AlphaFoldDB" id="A0A377HPJ8"/>
<dbReference type="InterPro" id="IPR007357">
    <property type="entry name" value="PhrB-like"/>
</dbReference>
<dbReference type="InterPro" id="IPR014729">
    <property type="entry name" value="Rossmann-like_a/b/a_fold"/>
</dbReference>
<dbReference type="GO" id="GO:0016829">
    <property type="term" value="F:lyase activity"/>
    <property type="evidence" value="ECO:0007669"/>
    <property type="project" value="UniProtKB-KW"/>
</dbReference>
<evidence type="ECO:0000313" key="2">
    <source>
        <dbReference type="Proteomes" id="UP000254512"/>
    </source>
</evidence>
<organism evidence="1 2">
    <name type="scientific">Grimontia hollisae</name>
    <name type="common">Vibrio hollisae</name>
    <dbReference type="NCBI Taxonomy" id="673"/>
    <lineage>
        <taxon>Bacteria</taxon>
        <taxon>Pseudomonadati</taxon>
        <taxon>Pseudomonadota</taxon>
        <taxon>Gammaproteobacteria</taxon>
        <taxon>Vibrionales</taxon>
        <taxon>Vibrionaceae</taxon>
        <taxon>Grimontia</taxon>
    </lineage>
</organism>
<dbReference type="Gene3D" id="3.40.50.620">
    <property type="entry name" value="HUPs"/>
    <property type="match status" value="1"/>
</dbReference>
<reference evidence="1 2" key="1">
    <citation type="submission" date="2018-06" db="EMBL/GenBank/DDBJ databases">
        <authorList>
            <consortium name="Pathogen Informatics"/>
            <person name="Doyle S."/>
        </authorList>
    </citation>
    <scope>NUCLEOTIDE SEQUENCE [LARGE SCALE GENOMIC DNA]</scope>
    <source>
        <strain evidence="1 2">NCTC11645</strain>
    </source>
</reference>
<dbReference type="Pfam" id="PF04244">
    <property type="entry name" value="DPRP"/>
    <property type="match status" value="1"/>
</dbReference>
<accession>A0A377HPJ8</accession>
<dbReference type="PANTHER" id="PTHR38657">
    <property type="entry name" value="SLR1343 PROTEIN"/>
    <property type="match status" value="1"/>
</dbReference>
<proteinExistence type="predicted"/>
<sequence>MTQFHTLRLILGDQLNASHSWYSKHDDGVLYLIAELRQETDYVRHHVQKVCAFFAAMAGFADALSSAGHHVEHLTLDDTQTFSGLDELLTCKIKQFGVTHFSYQTPDEYRLREQLRTFAGVLPISSSEVSSEHFLLPVSEFDTLFTAGKHHLMESFYRKMRRRFGVLMDGDKPEGGKWNYDKENRAKLTTQDLAAIPQPLVFVNDVTAILERLTRHGVQTIGKPEKTLFWPVTRRQSLSLVDYFCRHLLPQFGRFQDAMTSNSPHAWSLYHSRLAFAMNSKMLHPMQVIDAAIEAYRTPNSGITLNQVEGFVRQILGWREFVRGLYWANMPAYKAMNRLNAERPLPDFFWTGDTRMACMKQAIQQSLDYAYAHHIQRLMVTGNFALLTGLDPKEVDNWYLGIYIDAIEWVELPNTRGMALFADGGLLATKPYSASGNYIQKMSDHCASCHYKVKEKVGETACPFNSLYWRFMEKHRDIIAVNPRAGMVYRNWDNKPQEERDAVLAQADTFLLHLNRI</sequence>
<evidence type="ECO:0000313" key="1">
    <source>
        <dbReference type="EMBL" id="STO58066.1"/>
    </source>
</evidence>
<dbReference type="RefSeq" id="WP_115659966.1">
    <property type="nucleotide sequence ID" value="NZ_CP046851.1"/>
</dbReference>